<feature type="chain" id="PRO_5046229676" evidence="2">
    <location>
        <begin position="25"/>
        <end position="324"/>
    </location>
</feature>
<dbReference type="InterPro" id="IPR042100">
    <property type="entry name" value="Bug_dom1"/>
</dbReference>
<name>A0ABS7ADS1_9PROT</name>
<sequence length="324" mass="33563">MRIARRHVLAGTAAVLASPSLASAQAVYPSRPIRVIVPFGAGGGTDILVRILEPHVSRSLGQPMVIENRPGAGGIVGTEAVARSDADGYTLLALDSTFCINPGLFPTLPYDPAHDFAPVAILANAPIVLLAHPTVPAQTLQELIALAKARPGALAYASGGNGAPTHLGGEMFKTAAGVDITHLPYRGTGPAMNDVIAGHVPLAVNGLSASRPHIVAGRVRALAVTGDARATAFPDVPTFAEAGVPGVDMYTHWGVLMRAGTPDAIVQRVSAALTEAVMRDDLRQRLNDLGFVPAGGGPAAYGETIRRETARFTEVIRAGNIRPD</sequence>
<dbReference type="Gene3D" id="3.40.190.10">
    <property type="entry name" value="Periplasmic binding protein-like II"/>
    <property type="match status" value="1"/>
</dbReference>
<evidence type="ECO:0000256" key="2">
    <source>
        <dbReference type="SAM" id="SignalP"/>
    </source>
</evidence>
<gene>
    <name evidence="3" type="ORF">KPL78_21540</name>
</gene>
<dbReference type="PANTHER" id="PTHR42928:SF5">
    <property type="entry name" value="BLR1237 PROTEIN"/>
    <property type="match status" value="1"/>
</dbReference>
<accession>A0ABS7ADS1</accession>
<feature type="signal peptide" evidence="2">
    <location>
        <begin position="1"/>
        <end position="24"/>
    </location>
</feature>
<dbReference type="InterPro" id="IPR006311">
    <property type="entry name" value="TAT_signal"/>
</dbReference>
<organism evidence="3 4">
    <name type="scientific">Roseomonas alba</name>
    <dbReference type="NCBI Taxonomy" id="2846776"/>
    <lineage>
        <taxon>Bacteria</taxon>
        <taxon>Pseudomonadati</taxon>
        <taxon>Pseudomonadota</taxon>
        <taxon>Alphaproteobacteria</taxon>
        <taxon>Acetobacterales</taxon>
        <taxon>Roseomonadaceae</taxon>
        <taxon>Roseomonas</taxon>
    </lineage>
</organism>
<dbReference type="PANTHER" id="PTHR42928">
    <property type="entry name" value="TRICARBOXYLATE-BINDING PROTEIN"/>
    <property type="match status" value="1"/>
</dbReference>
<dbReference type="PIRSF" id="PIRSF017082">
    <property type="entry name" value="YflP"/>
    <property type="match status" value="1"/>
</dbReference>
<dbReference type="InterPro" id="IPR005064">
    <property type="entry name" value="BUG"/>
</dbReference>
<reference evidence="3 4" key="1">
    <citation type="submission" date="2021-07" db="EMBL/GenBank/DDBJ databases">
        <authorList>
            <person name="So Y."/>
        </authorList>
    </citation>
    <scope>NUCLEOTIDE SEQUENCE [LARGE SCALE GENOMIC DNA]</scope>
    <source>
        <strain evidence="3 4">HJA6</strain>
    </source>
</reference>
<evidence type="ECO:0000313" key="4">
    <source>
        <dbReference type="Proteomes" id="UP001196565"/>
    </source>
</evidence>
<comment type="similarity">
    <text evidence="1">Belongs to the UPF0065 (bug) family.</text>
</comment>
<dbReference type="Gene3D" id="3.40.190.150">
    <property type="entry name" value="Bordetella uptake gene, domain 1"/>
    <property type="match status" value="1"/>
</dbReference>
<comment type="caution">
    <text evidence="3">The sequence shown here is derived from an EMBL/GenBank/DDBJ whole genome shotgun (WGS) entry which is preliminary data.</text>
</comment>
<dbReference type="PROSITE" id="PS51318">
    <property type="entry name" value="TAT"/>
    <property type="match status" value="1"/>
</dbReference>
<dbReference type="Proteomes" id="UP001196565">
    <property type="component" value="Unassembled WGS sequence"/>
</dbReference>
<keyword evidence="2" id="KW-0732">Signal</keyword>
<dbReference type="Pfam" id="PF03401">
    <property type="entry name" value="TctC"/>
    <property type="match status" value="1"/>
</dbReference>
<dbReference type="EMBL" id="JAHYBZ010000008">
    <property type="protein sequence ID" value="MBW6400458.1"/>
    <property type="molecule type" value="Genomic_DNA"/>
</dbReference>
<dbReference type="RefSeq" id="WP_219765034.1">
    <property type="nucleotide sequence ID" value="NZ_JAHYBZ010000008.1"/>
</dbReference>
<evidence type="ECO:0000256" key="1">
    <source>
        <dbReference type="ARBA" id="ARBA00006987"/>
    </source>
</evidence>
<protein>
    <submittedName>
        <fullName evidence="3">Tripartite tricarboxylate transporter substrate binding protein</fullName>
    </submittedName>
</protein>
<dbReference type="SUPFAM" id="SSF53850">
    <property type="entry name" value="Periplasmic binding protein-like II"/>
    <property type="match status" value="1"/>
</dbReference>
<keyword evidence="4" id="KW-1185">Reference proteome</keyword>
<evidence type="ECO:0000313" key="3">
    <source>
        <dbReference type="EMBL" id="MBW6400458.1"/>
    </source>
</evidence>
<dbReference type="CDD" id="cd13578">
    <property type="entry name" value="PBP2_Bug27"/>
    <property type="match status" value="1"/>
</dbReference>
<proteinExistence type="inferred from homology"/>